<keyword evidence="2" id="KW-1133">Transmembrane helix</keyword>
<feature type="region of interest" description="Disordered" evidence="1">
    <location>
        <begin position="322"/>
        <end position="676"/>
    </location>
</feature>
<dbReference type="PANTHER" id="PTHR34700:SF4">
    <property type="entry name" value="PHAGE-LIKE ELEMENT PBSX PROTEIN XKDP"/>
    <property type="match status" value="1"/>
</dbReference>
<proteinExistence type="predicted"/>
<evidence type="ECO:0000313" key="4">
    <source>
        <dbReference type="Proteomes" id="UP000298111"/>
    </source>
</evidence>
<dbReference type="InterPro" id="IPR011990">
    <property type="entry name" value="TPR-like_helical_dom_sf"/>
</dbReference>
<dbReference type="PANTHER" id="PTHR34700">
    <property type="entry name" value="POTASSIUM BINDING PROTEIN KBP"/>
    <property type="match status" value="1"/>
</dbReference>
<reference evidence="3 4" key="1">
    <citation type="submission" date="2018-10" db="EMBL/GenBank/DDBJ databases">
        <title>Isolation of pseudouridimycin from Streptomyces albus DSM 40763.</title>
        <authorList>
            <person name="Rosenqvist P."/>
            <person name="Metsae-Ketelae M."/>
            <person name="Virta P."/>
        </authorList>
    </citation>
    <scope>NUCLEOTIDE SEQUENCE [LARGE SCALE GENOMIC DNA]</scope>
    <source>
        <strain evidence="3 4">DSM 40763</strain>
    </source>
</reference>
<evidence type="ECO:0000256" key="2">
    <source>
        <dbReference type="SAM" id="Phobius"/>
    </source>
</evidence>
<dbReference type="InterPro" id="IPR018392">
    <property type="entry name" value="LysM"/>
</dbReference>
<dbReference type="Gene3D" id="1.25.40.10">
    <property type="entry name" value="Tetratricopeptide repeat domain"/>
    <property type="match status" value="1"/>
</dbReference>
<feature type="transmembrane region" description="Helical" evidence="2">
    <location>
        <begin position="40"/>
        <end position="63"/>
    </location>
</feature>
<feature type="region of interest" description="Disordered" evidence="1">
    <location>
        <begin position="1"/>
        <end position="28"/>
    </location>
</feature>
<feature type="compositionally biased region" description="Basic and acidic residues" evidence="1">
    <location>
        <begin position="404"/>
        <end position="421"/>
    </location>
</feature>
<feature type="compositionally biased region" description="Basic and acidic residues" evidence="1">
    <location>
        <begin position="453"/>
        <end position="471"/>
    </location>
</feature>
<dbReference type="RefSeq" id="WP_135567111.1">
    <property type="nucleotide sequence ID" value="NZ_CP103060.1"/>
</dbReference>
<gene>
    <name evidence="3" type="ORF">D8771_16005</name>
</gene>
<keyword evidence="2" id="KW-0812">Transmembrane</keyword>
<feature type="region of interest" description="Disordered" evidence="1">
    <location>
        <begin position="175"/>
        <end position="200"/>
    </location>
</feature>
<dbReference type="Proteomes" id="UP000298111">
    <property type="component" value="Unassembled WGS sequence"/>
</dbReference>
<feature type="compositionally biased region" description="Basic and acidic residues" evidence="1">
    <location>
        <begin position="350"/>
        <end position="387"/>
    </location>
</feature>
<feature type="compositionally biased region" description="Basic and acidic residues" evidence="1">
    <location>
        <begin position="478"/>
        <end position="495"/>
    </location>
</feature>
<protein>
    <submittedName>
        <fullName evidence="3">Tetratricopeptide repeat protein</fullName>
    </submittedName>
</protein>
<feature type="compositionally biased region" description="Basic and acidic residues" evidence="1">
    <location>
        <begin position="627"/>
        <end position="637"/>
    </location>
</feature>
<dbReference type="GeneID" id="75183584"/>
<keyword evidence="2" id="KW-0472">Membrane</keyword>
<dbReference type="Gene3D" id="3.10.350.10">
    <property type="entry name" value="LysM domain"/>
    <property type="match status" value="1"/>
</dbReference>
<comment type="caution">
    <text evidence="3">The sequence shown here is derived from an EMBL/GenBank/DDBJ whole genome shotgun (WGS) entry which is preliminary data.</text>
</comment>
<feature type="compositionally biased region" description="Gly residues" evidence="1">
    <location>
        <begin position="189"/>
        <end position="198"/>
    </location>
</feature>
<accession>A0A8H1LE89</accession>
<dbReference type="InterPro" id="IPR052196">
    <property type="entry name" value="Bact_Kbp"/>
</dbReference>
<dbReference type="InterPro" id="IPR036779">
    <property type="entry name" value="LysM_dom_sf"/>
</dbReference>
<feature type="compositionally biased region" description="Polar residues" evidence="1">
    <location>
        <begin position="536"/>
        <end position="547"/>
    </location>
</feature>
<evidence type="ECO:0000256" key="1">
    <source>
        <dbReference type="SAM" id="MobiDB-lite"/>
    </source>
</evidence>
<organism evidence="3 4">
    <name type="scientific">Streptomyces albus</name>
    <dbReference type="NCBI Taxonomy" id="1888"/>
    <lineage>
        <taxon>Bacteria</taxon>
        <taxon>Bacillati</taxon>
        <taxon>Actinomycetota</taxon>
        <taxon>Actinomycetes</taxon>
        <taxon>Kitasatosporales</taxon>
        <taxon>Streptomycetaceae</taxon>
        <taxon>Streptomyces</taxon>
    </lineage>
</organism>
<name>A0A8H1LE89_9ACTN</name>
<evidence type="ECO:0000313" key="3">
    <source>
        <dbReference type="EMBL" id="TGG83508.1"/>
    </source>
</evidence>
<feature type="compositionally biased region" description="Low complexity" evidence="1">
    <location>
        <begin position="427"/>
        <end position="444"/>
    </location>
</feature>
<dbReference type="EMBL" id="RCIY01000055">
    <property type="protein sequence ID" value="TGG83508.1"/>
    <property type="molecule type" value="Genomic_DNA"/>
</dbReference>
<dbReference type="CDD" id="cd00118">
    <property type="entry name" value="LysM"/>
    <property type="match status" value="1"/>
</dbReference>
<sequence length="1283" mass="134121">MARRSPTPAPAPGGSGPRSRSRTPVPVRTRRTAGDIVKAFCAFVALAALVVGVPLALASVMGWPLPRRMPDWDMLRDEVGVGTFVDVLTVVVWLAWAQFTACVLVEVKAAVSGVGLPARVPGAGPSQLLARQLVAALLLLGSSTASFAPGLSQLGHAVQPHQPSMTVAAAALTPGERQAPPGADRADGTGPGTMGASGPGTALVAAADGAGTVRQASAGNDVSPAGHTSAGTKFYRIQPPEGRHHDSLWEIAERHLGDGRRYKEIYRLNKDRAQPDGSRLSEASLIRPGWIMEMPADAHGGELVEMPDDTDRLDARERAEYERYRSQGGGHDAGDGGRQESPARPSQPDGPDRQQDGQGDGKQDDGKQDGRQQRQEDRRDEAERGPGPDEEDVSVPDGTAVPDGTDHSDHSDSPDRAEQPKPSEAGPSDPSDQPDEQPSVPDSSSTDRPALQPDRELTQDDTRNDTRENSTDRPALQPDRDLPQDDARQDPREEDSASPGGDSTTEDTGPDGNGPGETVEVAPDEHAPDRQAPSVPETSADGQSTRPDSAGRDDTGDTIDGTDGTDDDGLPGPGIAQPDDIRPGATGDDADTPDDGGSRPDTDDSATPSHPRGGEDHGGHPGGTRGSGREGTADDGKGGGGDDTPSDLAHADTPGADGGNRLDRSGQAAADEGGAPGPVGLPEALIGAPLLAAGLLAALGSRRRAALWRAVTGGARRAPADDFAPPSDPAARAQEALLAGADPGAVRFLDRALRGLAEDLAEAGRPLPVVYAAWLTGQDLHLQLAEEAGAPPAPWRFGQSATFWTIQRAHTRIDVDTEAPPPYPALVSLGLRGEARLLLNLESVPGLVSVAGDAAAREAVLASIAAELATGSWSKGLGLTLVGFGAELTALAPDRVRHLPDVAALLREREGGAVPRRGDTSQVVLIGAEPTDEEAHRLAALTTGGEGARDGFVVGVPGGRLPSVVWEFEIDEEGTLAARRMGLEVRAQLLPEELRAAVVALFADADETGTGDGEGPGFRVDLSESGRPAVYARLMGDFDVTGVEAPEESRSALLHEALALLLLNRDGVHPRVLASALWPKGVTDDVRDALVDRLRDWLGIETDGTPRLVTGADGRLALRPSVVCDWDVLRTLHHGCTGERGARLAPRLRRAQLADALSLARGPLLADRPEGRYGWLAHHVAEAQHPLLVADLGLALAAEHLRAQDPDAAVEAVRAALRTAPDDERLWDELVRAAHATEDAGELDAAVRWVVERGAALHGPERGVSPRTAALLDELAPGWTRTG</sequence>